<dbReference type="EMBL" id="JAEUBE010000378">
    <property type="protein sequence ID" value="KAH3662492.1"/>
    <property type="molecule type" value="Genomic_DNA"/>
</dbReference>
<reference evidence="6" key="2">
    <citation type="submission" date="2021-01" db="EMBL/GenBank/DDBJ databases">
        <authorList>
            <person name="Schikora-Tamarit M.A."/>
        </authorList>
    </citation>
    <scope>NUCLEOTIDE SEQUENCE</scope>
    <source>
        <strain evidence="6">CBS6075</strain>
    </source>
</reference>
<evidence type="ECO:0000259" key="5">
    <source>
        <dbReference type="PROSITE" id="PS50103"/>
    </source>
</evidence>
<dbReference type="Gene3D" id="4.10.1000.10">
    <property type="entry name" value="Zinc finger, CCCH-type"/>
    <property type="match status" value="2"/>
</dbReference>
<dbReference type="GO" id="GO:0005634">
    <property type="term" value="C:nucleus"/>
    <property type="evidence" value="ECO:0007669"/>
    <property type="project" value="TreeGrafter"/>
</dbReference>
<gene>
    <name evidence="6" type="ORF">OGAPHI_005744</name>
</gene>
<comment type="caution">
    <text evidence="6">The sequence shown here is derived from an EMBL/GenBank/DDBJ whole genome shotgun (WGS) entry which is preliminary data.</text>
</comment>
<evidence type="ECO:0000256" key="3">
    <source>
        <dbReference type="ARBA" id="ARBA00022833"/>
    </source>
</evidence>
<dbReference type="Proteomes" id="UP000769157">
    <property type="component" value="Unassembled WGS sequence"/>
</dbReference>
<evidence type="ECO:0000313" key="7">
    <source>
        <dbReference type="Proteomes" id="UP000769157"/>
    </source>
</evidence>
<name>A0A9P8NZL8_9ASCO</name>
<keyword evidence="7" id="KW-1185">Reference proteome</keyword>
<reference evidence="6" key="1">
    <citation type="journal article" date="2021" name="Open Biol.">
        <title>Shared evolutionary footprints suggest mitochondrial oxidative damage underlies multiple complex I losses in fungi.</title>
        <authorList>
            <person name="Schikora-Tamarit M.A."/>
            <person name="Marcet-Houben M."/>
            <person name="Nosek J."/>
            <person name="Gabaldon T."/>
        </authorList>
    </citation>
    <scope>NUCLEOTIDE SEQUENCE</scope>
    <source>
        <strain evidence="6">CBS6075</strain>
    </source>
</reference>
<dbReference type="PANTHER" id="PTHR46156">
    <property type="entry name" value="CCCH ZINGC FINGER"/>
    <property type="match status" value="1"/>
</dbReference>
<sequence length="333" mass="38752">MSESQKLEERLRILENDLKLQKSQLVDQLVRKKGLIAPKTLVKDRKFDPDYARKLKAYKQLIRLKKRLHKHIRSNQFKYAYKNRITINRLNFVSIHKDTKLALVSTKYLDTNKEIASLDDLKTTLVHNEHKFIKTLEGDYIMQNPQYSTEKEYCLYYTRSGTCSNNKCSFVHSPNHVALCPNVIQNKDRTCTKQKCTYSHTPSQFNAPSCKFFQSQNCTNENCVFSHKLEAKDAKICREFALNGYCDNGRSCSLAHYFECPDLDELGYCPRGSMCKLVHKSKLPPINHKATRNMDNDDIPKTEYLLISDSDESDIEQVLDQDLDMNHDYVELA</sequence>
<evidence type="ECO:0000256" key="1">
    <source>
        <dbReference type="ARBA" id="ARBA00022723"/>
    </source>
</evidence>
<dbReference type="OrthoDB" id="410307at2759"/>
<proteinExistence type="predicted"/>
<organism evidence="6 7">
    <name type="scientific">Ogataea philodendri</name>
    <dbReference type="NCBI Taxonomy" id="1378263"/>
    <lineage>
        <taxon>Eukaryota</taxon>
        <taxon>Fungi</taxon>
        <taxon>Dikarya</taxon>
        <taxon>Ascomycota</taxon>
        <taxon>Saccharomycotina</taxon>
        <taxon>Pichiomycetes</taxon>
        <taxon>Pichiales</taxon>
        <taxon>Pichiaceae</taxon>
        <taxon>Ogataea</taxon>
    </lineage>
</organism>
<dbReference type="SUPFAM" id="SSF90229">
    <property type="entry name" value="CCCH zinc finger"/>
    <property type="match status" value="1"/>
</dbReference>
<dbReference type="GeneID" id="70237708"/>
<dbReference type="InterPro" id="IPR000571">
    <property type="entry name" value="Znf_CCCH"/>
</dbReference>
<evidence type="ECO:0000313" key="6">
    <source>
        <dbReference type="EMBL" id="KAH3662492.1"/>
    </source>
</evidence>
<evidence type="ECO:0000256" key="4">
    <source>
        <dbReference type="PROSITE-ProRule" id="PRU00723"/>
    </source>
</evidence>
<dbReference type="AlphaFoldDB" id="A0A9P8NZL8"/>
<feature type="domain" description="C3H1-type" evidence="5">
    <location>
        <begin position="204"/>
        <end position="230"/>
    </location>
</feature>
<dbReference type="InterPro" id="IPR036855">
    <property type="entry name" value="Znf_CCCH_sf"/>
</dbReference>
<feature type="zinc finger region" description="C3H1-type" evidence="4">
    <location>
        <begin position="204"/>
        <end position="230"/>
    </location>
</feature>
<accession>A0A9P8NZL8</accession>
<keyword evidence="3 4" id="KW-0862">Zinc</keyword>
<dbReference type="GO" id="GO:0008270">
    <property type="term" value="F:zinc ion binding"/>
    <property type="evidence" value="ECO:0007669"/>
    <property type="project" value="UniProtKB-KW"/>
</dbReference>
<evidence type="ECO:0000256" key="2">
    <source>
        <dbReference type="ARBA" id="ARBA00022771"/>
    </source>
</evidence>
<dbReference type="PANTHER" id="PTHR46156:SF1">
    <property type="entry name" value="ZINC FINGER CCCH DOMAIN-CONTAINING PROTEIN 3"/>
    <property type="match status" value="1"/>
</dbReference>
<feature type="domain" description="C3H1-type" evidence="5">
    <location>
        <begin position="231"/>
        <end position="259"/>
    </location>
</feature>
<keyword evidence="2 4" id="KW-0863">Zinc-finger</keyword>
<keyword evidence="1 4" id="KW-0479">Metal-binding</keyword>
<feature type="zinc finger region" description="C3H1-type" evidence="4">
    <location>
        <begin position="148"/>
        <end position="175"/>
    </location>
</feature>
<dbReference type="RefSeq" id="XP_046059581.1">
    <property type="nucleotide sequence ID" value="XM_046206958.1"/>
</dbReference>
<feature type="domain" description="C3H1-type" evidence="5">
    <location>
        <begin position="148"/>
        <end position="175"/>
    </location>
</feature>
<feature type="zinc finger region" description="C3H1-type" evidence="4">
    <location>
        <begin position="231"/>
        <end position="259"/>
    </location>
</feature>
<protein>
    <recommendedName>
        <fullName evidence="5">C3H1-type domain-containing protein</fullName>
    </recommendedName>
</protein>
<dbReference type="SMART" id="SM00356">
    <property type="entry name" value="ZnF_C3H1"/>
    <property type="match status" value="4"/>
</dbReference>
<dbReference type="PROSITE" id="PS50103">
    <property type="entry name" value="ZF_C3H1"/>
    <property type="match status" value="3"/>
</dbReference>